<dbReference type="Proteomes" id="UP000215405">
    <property type="component" value="Unassembled WGS sequence"/>
</dbReference>
<dbReference type="GO" id="GO:0042026">
    <property type="term" value="P:protein refolding"/>
    <property type="evidence" value="ECO:0007669"/>
    <property type="project" value="TreeGrafter"/>
</dbReference>
<dbReference type="InterPro" id="IPR023212">
    <property type="entry name" value="Hsp33_helix_hairpin_bin_dom_sf"/>
</dbReference>
<dbReference type="Pfam" id="PF01430">
    <property type="entry name" value="HSP33"/>
    <property type="match status" value="1"/>
</dbReference>
<keyword evidence="5" id="KW-0676">Redox-active center</keyword>
<evidence type="ECO:0000313" key="7">
    <source>
        <dbReference type="Proteomes" id="UP000215405"/>
    </source>
</evidence>
<dbReference type="SUPFAM" id="SSF118352">
    <property type="entry name" value="HSP33 redox switch-like"/>
    <property type="match status" value="1"/>
</dbReference>
<evidence type="ECO:0000256" key="4">
    <source>
        <dbReference type="ARBA" id="ARBA00023186"/>
    </source>
</evidence>
<dbReference type="GO" id="GO:0044183">
    <property type="term" value="F:protein folding chaperone"/>
    <property type="evidence" value="ECO:0007669"/>
    <property type="project" value="TreeGrafter"/>
</dbReference>
<keyword evidence="3" id="KW-1015">Disulfide bond</keyword>
<dbReference type="Gene3D" id="3.90.1280.10">
    <property type="entry name" value="HSP33 redox switch-like"/>
    <property type="match status" value="1"/>
</dbReference>
<dbReference type="NCBIfam" id="NF002386">
    <property type="entry name" value="PRK01402.1"/>
    <property type="match status" value="1"/>
</dbReference>
<dbReference type="SUPFAM" id="SSF64397">
    <property type="entry name" value="Hsp33 domain"/>
    <property type="match status" value="1"/>
</dbReference>
<evidence type="ECO:0000256" key="1">
    <source>
        <dbReference type="ARBA" id="ARBA00022490"/>
    </source>
</evidence>
<keyword evidence="1" id="KW-0963">Cytoplasm</keyword>
<dbReference type="GO" id="GO:0051082">
    <property type="term" value="F:unfolded protein binding"/>
    <property type="evidence" value="ECO:0007669"/>
    <property type="project" value="InterPro"/>
</dbReference>
<evidence type="ECO:0000256" key="5">
    <source>
        <dbReference type="ARBA" id="ARBA00023284"/>
    </source>
</evidence>
<reference evidence="7" key="1">
    <citation type="journal article" date="2017" name="Int. J. Syst. Evol. Microbiol.">
        <title>Notoacmeibacter marinus gen. nov., sp. nov., isolated from the gut of a limpet and proposal of Notoacmeibacteraceae fam. nov. in the order Rhizobiales of the class Alphaproteobacteria.</title>
        <authorList>
            <person name="Huang Z."/>
            <person name="Guo F."/>
            <person name="Lai Q."/>
        </authorList>
    </citation>
    <scope>NUCLEOTIDE SEQUENCE [LARGE SCALE GENOMIC DNA]</scope>
    <source>
        <strain evidence="7">XMTR2A4</strain>
    </source>
</reference>
<gene>
    <name evidence="6" type="ORF">B7H23_01540</name>
</gene>
<dbReference type="CDD" id="cd00498">
    <property type="entry name" value="Hsp33"/>
    <property type="match status" value="1"/>
</dbReference>
<dbReference type="Gene3D" id="3.55.30.10">
    <property type="entry name" value="Hsp33 domain"/>
    <property type="match status" value="1"/>
</dbReference>
<evidence type="ECO:0000256" key="2">
    <source>
        <dbReference type="ARBA" id="ARBA00022833"/>
    </source>
</evidence>
<keyword evidence="2" id="KW-0862">Zinc</keyword>
<proteinExistence type="predicted"/>
<sequence>MNAVEQPELGEYGHAGDDHVVPFQVGDLDTRGRVVQMGPELDAILSRHAYPQPVSRLLAEVVVLVALLGTSLKFNGKFIVQTKTDGPVDMLVADLTVPGSLRAYARFDETRLDVAVAAGETKPEQLLGNGVLALTIDQGPQTQRYQGIVALDGASLEDVARTYFRQSEQIPTDIRLAAGQQVLPGGNEIWRAGGIVAQFLPDAPERMRMGDLPGGDGDEIDPEAAIDDAWQEARLLVGTVEDLELLDPTVGSERLLNRLFHEHGVRVYEGVELKDDCSCSRKKIETVLTSLSDDERAESVEEGQIKVRCEFCSTEYAFDPTQFAGAD</sequence>
<dbReference type="PIRSF" id="PIRSF005261">
    <property type="entry name" value="Heat_shock_Hsp33"/>
    <property type="match status" value="1"/>
</dbReference>
<comment type="caution">
    <text evidence="6">The sequence shown here is derived from an EMBL/GenBank/DDBJ whole genome shotgun (WGS) entry which is preliminary data.</text>
</comment>
<dbReference type="InterPro" id="IPR016154">
    <property type="entry name" value="Heat_shock_Hsp33_C"/>
</dbReference>
<name>A0A231V0N7_9HYPH</name>
<dbReference type="GO" id="GO:0005737">
    <property type="term" value="C:cytoplasm"/>
    <property type="evidence" value="ECO:0007669"/>
    <property type="project" value="InterPro"/>
</dbReference>
<evidence type="ECO:0000256" key="3">
    <source>
        <dbReference type="ARBA" id="ARBA00023157"/>
    </source>
</evidence>
<dbReference type="AlphaFoldDB" id="A0A231V0N7"/>
<dbReference type="InterPro" id="IPR016153">
    <property type="entry name" value="Heat_shock_Hsp33_N"/>
</dbReference>
<evidence type="ECO:0000313" key="6">
    <source>
        <dbReference type="EMBL" id="OXT01674.1"/>
    </source>
</evidence>
<organism evidence="6 7">
    <name type="scientific">Notoacmeibacter marinus</name>
    <dbReference type="NCBI Taxonomy" id="1876515"/>
    <lineage>
        <taxon>Bacteria</taxon>
        <taxon>Pseudomonadati</taxon>
        <taxon>Pseudomonadota</taxon>
        <taxon>Alphaproteobacteria</taxon>
        <taxon>Hyphomicrobiales</taxon>
        <taxon>Notoacmeibacteraceae</taxon>
        <taxon>Notoacmeibacter</taxon>
    </lineage>
</organism>
<keyword evidence="7" id="KW-1185">Reference proteome</keyword>
<dbReference type="PANTHER" id="PTHR30111:SF1">
    <property type="entry name" value="33 KDA CHAPERONIN"/>
    <property type="match status" value="1"/>
</dbReference>
<protein>
    <submittedName>
        <fullName evidence="6">Hsp33 family molecular chaperone</fullName>
    </submittedName>
</protein>
<dbReference type="InterPro" id="IPR000397">
    <property type="entry name" value="Heat_shock_Hsp33"/>
</dbReference>
<dbReference type="PANTHER" id="PTHR30111">
    <property type="entry name" value="33 KDA CHAPERONIN"/>
    <property type="match status" value="1"/>
</dbReference>
<dbReference type="EMBL" id="NBYO01000001">
    <property type="protein sequence ID" value="OXT01674.1"/>
    <property type="molecule type" value="Genomic_DNA"/>
</dbReference>
<keyword evidence="4" id="KW-0143">Chaperone</keyword>
<accession>A0A231V0N7</accession>
<dbReference type="RefSeq" id="WP_094075644.1">
    <property type="nucleotide sequence ID" value="NZ_NBYO01000001.1"/>
</dbReference>
<dbReference type="Gene3D" id="1.10.287.480">
    <property type="entry name" value="helix hairpin bin"/>
    <property type="match status" value="1"/>
</dbReference>